<dbReference type="AlphaFoldDB" id="D6PJ44"/>
<proteinExistence type="predicted"/>
<organism evidence="1">
    <name type="scientific">uncultured organism MedDCM-OCT-S04-C46</name>
    <dbReference type="NCBI Taxonomy" id="743616"/>
    <lineage>
        <taxon>unclassified sequences</taxon>
        <taxon>environmental samples</taxon>
    </lineage>
</organism>
<reference evidence="1" key="1">
    <citation type="journal article" date="2010" name="ISME J.">
        <title>Metagenome of the Mediterranean deep chlorophyll maximum studied by direct and fosmid library 454 pyrosequencing.</title>
        <authorList>
            <person name="Ghai R."/>
            <person name="Martin-Cuadrado A.B."/>
            <person name="Molto A.G."/>
            <person name="Heredia I.G."/>
            <person name="Cabrera R."/>
            <person name="Martin J."/>
            <person name="Verdu M."/>
            <person name="Deschamps P."/>
            <person name="Moreira D."/>
            <person name="Lopez-Garcia P."/>
            <person name="Mira A."/>
            <person name="Rodriguez-Valera F."/>
        </authorList>
    </citation>
    <scope>NUCLEOTIDE SEQUENCE</scope>
</reference>
<name>D6PJ44_9ZZZZ</name>
<protein>
    <submittedName>
        <fullName evidence="1">Uncharacterized protein</fullName>
    </submittedName>
</protein>
<evidence type="ECO:0000313" key="1">
    <source>
        <dbReference type="EMBL" id="ADD95745.1"/>
    </source>
</evidence>
<dbReference type="EMBL" id="GU943091">
    <property type="protein sequence ID" value="ADD95745.1"/>
    <property type="molecule type" value="Genomic_DNA"/>
</dbReference>
<sequence length="76" mass="8699">MVSRLVVIVHVLTVTYVCARHFVYHGRPMVDEHGTDSMGNMYVEARRGRLQTYSSLRAAAFVMGQMVYVPEQEFGF</sequence>
<accession>D6PJ44</accession>